<organism evidence="5 6">
    <name type="scientific">Clohesyomyces aquaticus</name>
    <dbReference type="NCBI Taxonomy" id="1231657"/>
    <lineage>
        <taxon>Eukaryota</taxon>
        <taxon>Fungi</taxon>
        <taxon>Dikarya</taxon>
        <taxon>Ascomycota</taxon>
        <taxon>Pezizomycotina</taxon>
        <taxon>Dothideomycetes</taxon>
        <taxon>Pleosporomycetidae</taxon>
        <taxon>Pleosporales</taxon>
        <taxon>Lindgomycetaceae</taxon>
        <taxon>Clohesyomyces</taxon>
    </lineage>
</organism>
<keyword evidence="1" id="KW-0596">Phosphopantetheine</keyword>
<dbReference type="EMBL" id="MCFA01000158">
    <property type="protein sequence ID" value="ORY02357.1"/>
    <property type="molecule type" value="Genomic_DNA"/>
</dbReference>
<proteinExistence type="inferred from homology"/>
<feature type="domain" description="Carrier" evidence="4">
    <location>
        <begin position="508"/>
        <end position="585"/>
    </location>
</feature>
<comment type="caution">
    <text evidence="5">The sequence shown here is derived from an EMBL/GenBank/DDBJ whole genome shotgun (WGS) entry which is preliminary data.</text>
</comment>
<evidence type="ECO:0000256" key="1">
    <source>
        <dbReference type="ARBA" id="ARBA00022450"/>
    </source>
</evidence>
<dbReference type="InterPro" id="IPR042099">
    <property type="entry name" value="ANL_N_sf"/>
</dbReference>
<evidence type="ECO:0000313" key="6">
    <source>
        <dbReference type="Proteomes" id="UP000193144"/>
    </source>
</evidence>
<comment type="similarity">
    <text evidence="3">Belongs to the NRP synthetase family.</text>
</comment>
<dbReference type="Pfam" id="PF00501">
    <property type="entry name" value="AMP-binding"/>
    <property type="match status" value="1"/>
</dbReference>
<dbReference type="InterPro" id="IPR001031">
    <property type="entry name" value="Thioesterase"/>
</dbReference>
<dbReference type="Pfam" id="PF00550">
    <property type="entry name" value="PP-binding"/>
    <property type="match status" value="1"/>
</dbReference>
<keyword evidence="6" id="KW-1185">Reference proteome</keyword>
<dbReference type="OrthoDB" id="10253869at2759"/>
<dbReference type="PANTHER" id="PTHR24096:SF267">
    <property type="entry name" value="MALONATE--COA LIGASE ACSF3, MITOCHONDRIAL"/>
    <property type="match status" value="1"/>
</dbReference>
<dbReference type="InterPro" id="IPR036736">
    <property type="entry name" value="ACP-like_sf"/>
</dbReference>
<protein>
    <submittedName>
        <fullName evidence="5">Putative non-ribosomal peptide synthase-like protein</fullName>
    </submittedName>
</protein>
<dbReference type="PANTHER" id="PTHR24096">
    <property type="entry name" value="LONG-CHAIN-FATTY-ACID--COA LIGASE"/>
    <property type="match status" value="1"/>
</dbReference>
<dbReference type="SUPFAM" id="SSF53474">
    <property type="entry name" value="alpha/beta-Hydrolases"/>
    <property type="match status" value="1"/>
</dbReference>
<dbReference type="Gene3D" id="3.40.50.12780">
    <property type="entry name" value="N-terminal domain of ligase-like"/>
    <property type="match status" value="1"/>
</dbReference>
<dbReference type="Pfam" id="PF00975">
    <property type="entry name" value="Thioesterase"/>
    <property type="match status" value="1"/>
</dbReference>
<reference evidence="5 6" key="1">
    <citation type="submission" date="2016-07" db="EMBL/GenBank/DDBJ databases">
        <title>Pervasive Adenine N6-methylation of Active Genes in Fungi.</title>
        <authorList>
            <consortium name="DOE Joint Genome Institute"/>
            <person name="Mondo S.J."/>
            <person name="Dannebaum R.O."/>
            <person name="Kuo R.C."/>
            <person name="Labutti K."/>
            <person name="Haridas S."/>
            <person name="Kuo A."/>
            <person name="Salamov A."/>
            <person name="Ahrendt S.R."/>
            <person name="Lipzen A."/>
            <person name="Sullivan W."/>
            <person name="Andreopoulos W.B."/>
            <person name="Clum A."/>
            <person name="Lindquist E."/>
            <person name="Daum C."/>
            <person name="Ramamoorthy G.K."/>
            <person name="Gryganskyi A."/>
            <person name="Culley D."/>
            <person name="Magnuson J.K."/>
            <person name="James T.Y."/>
            <person name="O'Malley M.A."/>
            <person name="Stajich J.E."/>
            <person name="Spatafora J.W."/>
            <person name="Visel A."/>
            <person name="Grigoriev I.V."/>
        </authorList>
    </citation>
    <scope>NUCLEOTIDE SEQUENCE [LARGE SCALE GENOMIC DNA]</scope>
    <source>
        <strain evidence="5 6">CBS 115471</strain>
    </source>
</reference>
<dbReference type="GO" id="GO:0006633">
    <property type="term" value="P:fatty acid biosynthetic process"/>
    <property type="evidence" value="ECO:0007669"/>
    <property type="project" value="TreeGrafter"/>
</dbReference>
<dbReference type="GO" id="GO:0031177">
    <property type="term" value="F:phosphopantetheine binding"/>
    <property type="evidence" value="ECO:0007669"/>
    <property type="project" value="InterPro"/>
</dbReference>
<gene>
    <name evidence="5" type="ORF">BCR34DRAFT_605590</name>
</gene>
<dbReference type="InterPro" id="IPR000873">
    <property type="entry name" value="AMP-dep_synth/lig_dom"/>
</dbReference>
<dbReference type="STRING" id="1231657.A0A1Y1YXE8"/>
<dbReference type="GO" id="GO:0031957">
    <property type="term" value="F:very long-chain fatty acid-CoA ligase activity"/>
    <property type="evidence" value="ECO:0007669"/>
    <property type="project" value="TreeGrafter"/>
</dbReference>
<dbReference type="InterPro" id="IPR009081">
    <property type="entry name" value="PP-bd_ACP"/>
</dbReference>
<dbReference type="Gene3D" id="1.10.1200.10">
    <property type="entry name" value="ACP-like"/>
    <property type="match status" value="1"/>
</dbReference>
<accession>A0A1Y1YXE8</accession>
<dbReference type="InterPro" id="IPR029058">
    <property type="entry name" value="AB_hydrolase_fold"/>
</dbReference>
<dbReference type="SMART" id="SM00823">
    <property type="entry name" value="PKS_PP"/>
    <property type="match status" value="1"/>
</dbReference>
<dbReference type="Gene3D" id="3.40.50.1820">
    <property type="entry name" value="alpha/beta hydrolase"/>
    <property type="match status" value="1"/>
</dbReference>
<dbReference type="PROSITE" id="PS50075">
    <property type="entry name" value="CARRIER"/>
    <property type="match status" value="1"/>
</dbReference>
<evidence type="ECO:0000256" key="3">
    <source>
        <dbReference type="ARBA" id="ARBA00029454"/>
    </source>
</evidence>
<evidence type="ECO:0000259" key="4">
    <source>
        <dbReference type="PROSITE" id="PS50075"/>
    </source>
</evidence>
<evidence type="ECO:0000256" key="2">
    <source>
        <dbReference type="ARBA" id="ARBA00022553"/>
    </source>
</evidence>
<dbReference type="InterPro" id="IPR020806">
    <property type="entry name" value="PKS_PP-bd"/>
</dbReference>
<dbReference type="PROSITE" id="PS00455">
    <property type="entry name" value="AMP_BINDING"/>
    <property type="match status" value="1"/>
</dbReference>
<dbReference type="InterPro" id="IPR020845">
    <property type="entry name" value="AMP-binding_CS"/>
</dbReference>
<keyword evidence="2" id="KW-0597">Phosphoprotein</keyword>
<dbReference type="SUPFAM" id="SSF47336">
    <property type="entry name" value="ACP-like"/>
    <property type="match status" value="1"/>
</dbReference>
<dbReference type="AlphaFoldDB" id="A0A1Y1YXE8"/>
<sequence>MSYGELLAKATRNGHILRRELSLDAGSMIVLHFDNAEDNIIWLWSALLSGLIPVFSTPLPLSTEQRINHLSHLDKLLQHPTYLTRLRLSNQFLERPYLKIETVESIHAWCIQRPDKAPLPELGNIDPSTAAMLMLTSGSTGHAKAVVLTHKQILASHSGKLKSCGGTDAHKSVLNWIGFDHVAAMEGHLLAIASCGSQVHVQASDVVGNPLYFLRLMERHKITRTMAPNFFLDKLDRYLEDTAPLDLDLGAWRIFISGGEAVITDTVLSLQRCLETYGASSNLVFPAFGMTETFAGCTFNLESNEESPLPNHRRFASIGKCIPGMEIRITTPDHVASIGEEGNVEIRGTNVFSEYFNNTEATSAAFTEDGFFITGDIGFIDGKGNPYLVGRAKETILINSVHHYPDVIENSIEHDRIDGVTPGFTRALDHRKDQAATEQVCIAFLPCYESDNISAAVKPLDEVILQKSSLGKISRLKIKQIIQKTEQVDRQRVYEQSIQEHTRASRIAPRNSMEAALHHVASKCLGIPTTDFGVESPLFDLGVTSIELLQMRRHMEMALGITIQTGTILQNTTIHSLAQALDPSHDDNAYDPVVTLQPRGKGIPLWLVHPGVGDVLVFLELAKQMDRPVYALRAKGFRGEGYFATVPEAAGTYFGAIKAKQPEGPYALAGYCYGAMLAFETSKLLEANGDGVRFLGSFDLPPHIKWRMRQLDWVTCLTHLAFFLDLVTEEFSHEIIPHLRQGTREDALRHLIEASKDARWADLALTSESLGSWATLAHELHVIAVDYEPEGSVQCIDIFYAEPLRICAATKSEWVSGPLMEWNSFSRKDVGLHDCPGGHYTMLSGEFVEGFANILKGVLTTRKL</sequence>
<name>A0A1Y1YXE8_9PLEO</name>
<dbReference type="Proteomes" id="UP000193144">
    <property type="component" value="Unassembled WGS sequence"/>
</dbReference>
<dbReference type="SUPFAM" id="SSF56801">
    <property type="entry name" value="Acetyl-CoA synthetase-like"/>
    <property type="match status" value="1"/>
</dbReference>
<evidence type="ECO:0000313" key="5">
    <source>
        <dbReference type="EMBL" id="ORY02357.1"/>
    </source>
</evidence>